<dbReference type="EMBL" id="JAHHHD010000018">
    <property type="protein sequence ID" value="MBW4660179.1"/>
    <property type="molecule type" value="Genomic_DNA"/>
</dbReference>
<sequence length="500" mass="56375">MNLPVVIEIAIGLVFIYLTLSLLTSEIQELIAILLQWRAEHLRKSVENLLTGENIDDPLHQKFVDELYDSPLLRSLNQEAKGLFANAFRQITYSLSRLYHSTTGTRNIFGQQKSAPSYIPAETFSVALLQKLNIEQLSQKVSELTARKFSEERLLLLRNILNDLRNSLGDNALLENEFRHLQNCLQESMDDFISGRATLSSNIEQVSEQLIQFINNTETLLEQDHPCQEIIRKRLPYVKQMILRRQPEPTVTEVLRLIFDKNMSEKSMGASRSSLKASPCLNKIIDSLDRESPELIKQVSDLPEHLKQNLLSLAEQSRLKAESLEAEVRQLETEVANWFDQSMERASGVYKRNAKGVALLIGLLVALLINADTLHMMSRLSKDSLLRETIAQAANQTVQTATVPNNLPPEQAADASGAKLESVKNSVNKALDEIPLPIGWDTVNTQQQEIADRQWSIPFLQRAIGWGVTGVALSMGASFWYDLLQRVIQVRGTGGRPNDR</sequence>
<dbReference type="AlphaFoldDB" id="A0A951QCS6"/>
<gene>
    <name evidence="3" type="ORF">KME15_16000</name>
</gene>
<accession>A0A951QCS6</accession>
<comment type="caution">
    <text evidence="3">The sequence shown here is derived from an EMBL/GenBank/DDBJ whole genome shotgun (WGS) entry which is preliminary data.</text>
</comment>
<evidence type="ECO:0000313" key="3">
    <source>
        <dbReference type="EMBL" id="MBW4660179.1"/>
    </source>
</evidence>
<reference evidence="3" key="1">
    <citation type="submission" date="2021-05" db="EMBL/GenBank/DDBJ databases">
        <authorList>
            <person name="Pietrasiak N."/>
            <person name="Ward R."/>
            <person name="Stajich J.E."/>
            <person name="Kurbessoian T."/>
        </authorList>
    </citation>
    <scope>NUCLEOTIDE SEQUENCE</scope>
    <source>
        <strain evidence="3">UHER 2000/2452</strain>
    </source>
</reference>
<evidence type="ECO:0000256" key="2">
    <source>
        <dbReference type="SAM" id="Phobius"/>
    </source>
</evidence>
<keyword evidence="2" id="KW-0472">Membrane</keyword>
<dbReference type="Proteomes" id="UP000757435">
    <property type="component" value="Unassembled WGS sequence"/>
</dbReference>
<proteinExistence type="predicted"/>
<keyword evidence="1" id="KW-0175">Coiled coil</keyword>
<evidence type="ECO:0000256" key="1">
    <source>
        <dbReference type="SAM" id="Coils"/>
    </source>
</evidence>
<protein>
    <submittedName>
        <fullName evidence="3">Uncharacterized protein</fullName>
    </submittedName>
</protein>
<evidence type="ECO:0000313" key="4">
    <source>
        <dbReference type="Proteomes" id="UP000757435"/>
    </source>
</evidence>
<keyword evidence="2" id="KW-0812">Transmembrane</keyword>
<name>A0A951QCS6_9CYAN</name>
<reference evidence="3" key="2">
    <citation type="journal article" date="2022" name="Microbiol. Resour. Announc.">
        <title>Metagenome Sequencing to Explore Phylogenomics of Terrestrial Cyanobacteria.</title>
        <authorList>
            <person name="Ward R.D."/>
            <person name="Stajich J.E."/>
            <person name="Johansen J.R."/>
            <person name="Huntemann M."/>
            <person name="Clum A."/>
            <person name="Foster B."/>
            <person name="Foster B."/>
            <person name="Roux S."/>
            <person name="Palaniappan K."/>
            <person name="Varghese N."/>
            <person name="Mukherjee S."/>
            <person name="Reddy T.B.K."/>
            <person name="Daum C."/>
            <person name="Copeland A."/>
            <person name="Chen I.A."/>
            <person name="Ivanova N.N."/>
            <person name="Kyrpides N.C."/>
            <person name="Shapiro N."/>
            <person name="Eloe-Fadrosh E.A."/>
            <person name="Pietrasiak N."/>
        </authorList>
    </citation>
    <scope>NUCLEOTIDE SEQUENCE</scope>
    <source>
        <strain evidence="3">UHER 2000/2452</strain>
    </source>
</reference>
<keyword evidence="2" id="KW-1133">Transmembrane helix</keyword>
<organism evidence="3 4">
    <name type="scientific">Drouetiella hepatica Uher 2000/2452</name>
    <dbReference type="NCBI Taxonomy" id="904376"/>
    <lineage>
        <taxon>Bacteria</taxon>
        <taxon>Bacillati</taxon>
        <taxon>Cyanobacteriota</taxon>
        <taxon>Cyanophyceae</taxon>
        <taxon>Oculatellales</taxon>
        <taxon>Oculatellaceae</taxon>
        <taxon>Drouetiella</taxon>
    </lineage>
</organism>
<feature type="coiled-coil region" evidence="1">
    <location>
        <begin position="307"/>
        <end position="341"/>
    </location>
</feature>
<feature type="transmembrane region" description="Helical" evidence="2">
    <location>
        <begin position="6"/>
        <end position="35"/>
    </location>
</feature>